<feature type="transmembrane region" description="Helical" evidence="9">
    <location>
        <begin position="366"/>
        <end position="383"/>
    </location>
</feature>
<feature type="transmembrane region" description="Helical" evidence="9">
    <location>
        <begin position="39"/>
        <end position="66"/>
    </location>
</feature>
<feature type="transmembrane region" description="Helical" evidence="9">
    <location>
        <begin position="403"/>
        <end position="424"/>
    </location>
</feature>
<evidence type="ECO:0000256" key="2">
    <source>
        <dbReference type="ARBA" id="ARBA00008540"/>
    </source>
</evidence>
<keyword evidence="5 9" id="KW-0812">Transmembrane</keyword>
<comment type="function">
    <text evidence="9">Component of the transport system for branched-chain amino acids.</text>
</comment>
<dbReference type="PANTHER" id="PTHR30588">
    <property type="entry name" value="BRANCHED-CHAIN AMINO ACID TRANSPORT SYSTEM 2 CARRIER PROTEIN"/>
    <property type="match status" value="1"/>
</dbReference>
<dbReference type="Proteomes" id="UP000626786">
    <property type="component" value="Unassembled WGS sequence"/>
</dbReference>
<dbReference type="RefSeq" id="WP_191695526.1">
    <property type="nucleotide sequence ID" value="NZ_JACSQN010000013.1"/>
</dbReference>
<gene>
    <name evidence="10" type="primary">brnQ</name>
    <name evidence="10" type="ORF">H9649_13970</name>
</gene>
<comment type="subcellular location">
    <subcellularLocation>
        <location evidence="1 9">Cell membrane</location>
        <topology evidence="1 9">Multi-pass membrane protein</topology>
    </subcellularLocation>
</comment>
<reference evidence="10 11" key="1">
    <citation type="submission" date="2020-08" db="EMBL/GenBank/DDBJ databases">
        <title>A Genomic Blueprint of the Chicken Gut Microbiome.</title>
        <authorList>
            <person name="Gilroy R."/>
            <person name="Ravi A."/>
            <person name="Getino M."/>
            <person name="Pursley I."/>
            <person name="Horton D.L."/>
            <person name="Alikhan N.-F."/>
            <person name="Baker D."/>
            <person name="Gharbi K."/>
            <person name="Hall N."/>
            <person name="Watson M."/>
            <person name="Adriaenssens E.M."/>
            <person name="Foster-Nyarko E."/>
            <person name="Jarju S."/>
            <person name="Secka A."/>
            <person name="Antonio M."/>
            <person name="Oren A."/>
            <person name="Chaudhuri R."/>
            <person name="La Ragione R.M."/>
            <person name="Hildebrand F."/>
            <person name="Pallen M.J."/>
        </authorList>
    </citation>
    <scope>NUCLEOTIDE SEQUENCE [LARGE SCALE GENOMIC DNA]</scope>
    <source>
        <strain evidence="10 11">Sa2YVA2</strain>
    </source>
</reference>
<keyword evidence="4" id="KW-1003">Cell membrane</keyword>
<dbReference type="PANTHER" id="PTHR30588:SF0">
    <property type="entry name" value="BRANCHED-CHAIN AMINO ACID PERMEASE BRNQ"/>
    <property type="match status" value="1"/>
</dbReference>
<keyword evidence="7 9" id="KW-1133">Transmembrane helix</keyword>
<evidence type="ECO:0000256" key="1">
    <source>
        <dbReference type="ARBA" id="ARBA00004651"/>
    </source>
</evidence>
<feature type="transmembrane region" description="Helical" evidence="9">
    <location>
        <begin position="78"/>
        <end position="97"/>
    </location>
</feature>
<organism evidence="10 11">
    <name type="scientific">Sporosarcina quadrami</name>
    <dbReference type="NCBI Taxonomy" id="2762234"/>
    <lineage>
        <taxon>Bacteria</taxon>
        <taxon>Bacillati</taxon>
        <taxon>Bacillota</taxon>
        <taxon>Bacilli</taxon>
        <taxon>Bacillales</taxon>
        <taxon>Caryophanaceae</taxon>
        <taxon>Sporosarcina</taxon>
    </lineage>
</organism>
<evidence type="ECO:0000256" key="3">
    <source>
        <dbReference type="ARBA" id="ARBA00022448"/>
    </source>
</evidence>
<dbReference type="InterPro" id="IPR004685">
    <property type="entry name" value="Brnchd-chn_aa_trnsp_Livcs"/>
</dbReference>
<protein>
    <recommendedName>
        <fullName evidence="9">Branched-chain amino acid transport system carrier protein</fullName>
    </recommendedName>
</protein>
<dbReference type="EMBL" id="JACSQN010000013">
    <property type="protein sequence ID" value="MBD7985698.1"/>
    <property type="molecule type" value="Genomic_DNA"/>
</dbReference>
<keyword evidence="8 9" id="KW-0472">Membrane</keyword>
<feature type="transmembrane region" description="Helical" evidence="9">
    <location>
        <begin position="333"/>
        <end position="354"/>
    </location>
</feature>
<feature type="transmembrane region" description="Helical" evidence="9">
    <location>
        <begin position="219"/>
        <end position="241"/>
    </location>
</feature>
<evidence type="ECO:0000256" key="5">
    <source>
        <dbReference type="ARBA" id="ARBA00022692"/>
    </source>
</evidence>
<feature type="transmembrane region" description="Helical" evidence="9">
    <location>
        <begin position="184"/>
        <end position="207"/>
    </location>
</feature>
<evidence type="ECO:0000256" key="9">
    <source>
        <dbReference type="RuleBase" id="RU362122"/>
    </source>
</evidence>
<proteinExistence type="inferred from homology"/>
<feature type="transmembrane region" description="Helical" evidence="9">
    <location>
        <begin position="310"/>
        <end position="327"/>
    </location>
</feature>
<evidence type="ECO:0000256" key="8">
    <source>
        <dbReference type="ARBA" id="ARBA00023136"/>
    </source>
</evidence>
<accession>A0ABR8UCD3</accession>
<feature type="transmembrane region" description="Helical" evidence="9">
    <location>
        <begin position="109"/>
        <end position="134"/>
    </location>
</feature>
<evidence type="ECO:0000256" key="7">
    <source>
        <dbReference type="ARBA" id="ARBA00022989"/>
    </source>
</evidence>
<comment type="similarity">
    <text evidence="2 9">Belongs to the branched chain amino acid transporter family.</text>
</comment>
<comment type="caution">
    <text evidence="10">The sequence shown here is derived from an EMBL/GenBank/DDBJ whole genome shotgun (WGS) entry which is preliminary data.</text>
</comment>
<dbReference type="Pfam" id="PF05525">
    <property type="entry name" value="Branch_AA_trans"/>
    <property type="match status" value="1"/>
</dbReference>
<feature type="transmembrane region" description="Helical" evidence="9">
    <location>
        <begin position="9"/>
        <end position="27"/>
    </location>
</feature>
<keyword evidence="6 9" id="KW-0029">Amino-acid transport</keyword>
<evidence type="ECO:0000313" key="11">
    <source>
        <dbReference type="Proteomes" id="UP000626786"/>
    </source>
</evidence>
<evidence type="ECO:0000256" key="4">
    <source>
        <dbReference type="ARBA" id="ARBA00022475"/>
    </source>
</evidence>
<keyword evidence="11" id="KW-1185">Reference proteome</keyword>
<feature type="transmembrane region" description="Helical" evidence="9">
    <location>
        <begin position="273"/>
        <end position="298"/>
    </location>
</feature>
<evidence type="ECO:0000256" key="6">
    <source>
        <dbReference type="ARBA" id="ARBA00022970"/>
    </source>
</evidence>
<feature type="transmembrane region" description="Helical" evidence="9">
    <location>
        <begin position="146"/>
        <end position="164"/>
    </location>
</feature>
<dbReference type="NCBIfam" id="TIGR00796">
    <property type="entry name" value="livcs"/>
    <property type="match status" value="1"/>
</dbReference>
<evidence type="ECO:0000313" key="10">
    <source>
        <dbReference type="EMBL" id="MBD7985698.1"/>
    </source>
</evidence>
<sequence>MGQTVRHSIILGFALFALYFGAGNLIFPPSIGNTMGTDWVPALIGFSITGIILPLLAVIAVLNAGGKFEQLTRPISPWFYAVFNLALMVGIGMFVTIPRMAATTHELGIGILFPQVPQIVTIVLFFAVSFYFAMDKSNVIDKIGKFLTPLLVIILLFIVGKGIFSPLGTPVDTGAKAPFSDAFISAYQTGDVITGILCAPIFIAAIIGYGYRGRQVRKIALIGTGIAGIGLTIVYGGLLFIGAGGSSVFPTGIDSTMLVSELVQSLLGNFGSIALAVAVALACLTSTIGVMAVIADFLHKLSKEKINYRVWVLLISIVGIAIGSLGVGKIVDYAMPIFTVLYPVAIVLVFLGVFNKYIPNAGGYRGSILFTIFVSTFETITAHDINVPFISEAISKLPFSQNGFAWLVPAIVGFVVGLVIQSVISRKAIQTPTVEEIDNNLETEWEGK</sequence>
<keyword evidence="3 9" id="KW-0813">Transport</keyword>
<name>A0ABR8UCD3_9BACL</name>